<evidence type="ECO:0008006" key="2">
    <source>
        <dbReference type="Google" id="ProtNLM"/>
    </source>
</evidence>
<reference evidence="1" key="1">
    <citation type="journal article" date="2020" name="Nature">
        <title>Giant virus diversity and host interactions through global metagenomics.</title>
        <authorList>
            <person name="Schulz F."/>
            <person name="Roux S."/>
            <person name="Paez-Espino D."/>
            <person name="Jungbluth S."/>
            <person name="Walsh D.A."/>
            <person name="Denef V.J."/>
            <person name="McMahon K.D."/>
            <person name="Konstantinidis K.T."/>
            <person name="Eloe-Fadrosh E.A."/>
            <person name="Kyrpides N.C."/>
            <person name="Woyke T."/>
        </authorList>
    </citation>
    <scope>NUCLEOTIDE SEQUENCE</scope>
    <source>
        <strain evidence="1">GVMAG-M-3300021185-45</strain>
    </source>
</reference>
<protein>
    <recommendedName>
        <fullName evidence="2">FLZ-type domain-containing protein</fullName>
    </recommendedName>
</protein>
<dbReference type="AlphaFoldDB" id="A0A6C0CI44"/>
<evidence type="ECO:0000313" key="1">
    <source>
        <dbReference type="EMBL" id="QHT04268.1"/>
    </source>
</evidence>
<sequence length="126" mass="15183">MVFRFIVSCYFWISTYLCPSYISGIKHKNSNMSYKDDEDLMREIEASDYDDRYKYYMDNEEEQIKPLIRSKSEIVIKYKCGYCSRPINIPQYMYHDKVFCTTRCRSNLMIQEENYSIKGQSISFSL</sequence>
<accession>A0A6C0CI44</accession>
<proteinExistence type="predicted"/>
<dbReference type="EMBL" id="MN739425">
    <property type="protein sequence ID" value="QHT04268.1"/>
    <property type="molecule type" value="Genomic_DNA"/>
</dbReference>
<organism evidence="1">
    <name type="scientific">viral metagenome</name>
    <dbReference type="NCBI Taxonomy" id="1070528"/>
    <lineage>
        <taxon>unclassified sequences</taxon>
        <taxon>metagenomes</taxon>
        <taxon>organismal metagenomes</taxon>
    </lineage>
</organism>
<name>A0A6C0CI44_9ZZZZ</name>